<dbReference type="EMBL" id="BOSE01000001">
    <property type="protein sequence ID" value="GIP14681.1"/>
    <property type="molecule type" value="Genomic_DNA"/>
</dbReference>
<evidence type="ECO:0000256" key="3">
    <source>
        <dbReference type="SAM" id="Phobius"/>
    </source>
</evidence>
<evidence type="ECO:0000256" key="2">
    <source>
        <dbReference type="ARBA" id="ARBA00022525"/>
    </source>
</evidence>
<evidence type="ECO:0008006" key="6">
    <source>
        <dbReference type="Google" id="ProtNLM"/>
    </source>
</evidence>
<sequence length="218" mass="23633">MRNNKSMPLVLIAALLTVIGLGALGAFGSEKAYACSCAMFEGYADALETSSHVLDATVVAVKEKNQQELDVTLSVAAVWKGEAEHEMQVVTASNSASCGYHFEAGKRYAVFANAYDGELHVSLCSATSELFDDSPIFEELGQPKELAVDRDHMNGELLSSPPEESDPLSPEQIKLNVSEEELQQQLDTRKSQLLLVFAAVGGLLLVAAVVMLLMRRRR</sequence>
<keyword evidence="5" id="KW-1185">Reference proteome</keyword>
<gene>
    <name evidence="4" type="ORF">J40TS1_03230</name>
</gene>
<organism evidence="4 5">
    <name type="scientific">Paenibacillus montaniterrae</name>
    <dbReference type="NCBI Taxonomy" id="429341"/>
    <lineage>
        <taxon>Bacteria</taxon>
        <taxon>Bacillati</taxon>
        <taxon>Bacillota</taxon>
        <taxon>Bacilli</taxon>
        <taxon>Bacillales</taxon>
        <taxon>Paenibacillaceae</taxon>
        <taxon>Paenibacillus</taxon>
    </lineage>
</organism>
<comment type="subcellular location">
    <subcellularLocation>
        <location evidence="1">Secreted</location>
    </subcellularLocation>
</comment>
<dbReference type="PANTHER" id="PTHR11844:SF33">
    <property type="entry name" value="TISSUE INHIBITOR OF METALLOPROTEINASE"/>
    <property type="match status" value="1"/>
</dbReference>
<comment type="caution">
    <text evidence="4">The sequence shown here is derived from an EMBL/GenBank/DDBJ whole genome shotgun (WGS) entry which is preliminary data.</text>
</comment>
<dbReference type="PANTHER" id="PTHR11844">
    <property type="entry name" value="METALLOPROTEASE INHIBITOR"/>
    <property type="match status" value="1"/>
</dbReference>
<dbReference type="RefSeq" id="WP_213512891.1">
    <property type="nucleotide sequence ID" value="NZ_BOSE01000001.1"/>
</dbReference>
<dbReference type="GO" id="GO:0008191">
    <property type="term" value="F:metalloendopeptidase inhibitor activity"/>
    <property type="evidence" value="ECO:0007669"/>
    <property type="project" value="InterPro"/>
</dbReference>
<dbReference type="Gene3D" id="2.40.50.120">
    <property type="match status" value="1"/>
</dbReference>
<keyword evidence="3" id="KW-0472">Membrane</keyword>
<dbReference type="SUPFAM" id="SSF50242">
    <property type="entry name" value="TIMP-like"/>
    <property type="match status" value="1"/>
</dbReference>
<feature type="transmembrane region" description="Helical" evidence="3">
    <location>
        <begin position="193"/>
        <end position="214"/>
    </location>
</feature>
<dbReference type="InterPro" id="IPR001820">
    <property type="entry name" value="TIMP"/>
</dbReference>
<dbReference type="Proteomes" id="UP000683139">
    <property type="component" value="Unassembled WGS sequence"/>
</dbReference>
<dbReference type="GO" id="GO:0002020">
    <property type="term" value="F:protease binding"/>
    <property type="evidence" value="ECO:0007669"/>
    <property type="project" value="TreeGrafter"/>
</dbReference>
<evidence type="ECO:0000313" key="4">
    <source>
        <dbReference type="EMBL" id="GIP14681.1"/>
    </source>
</evidence>
<dbReference type="GO" id="GO:0005615">
    <property type="term" value="C:extracellular space"/>
    <property type="evidence" value="ECO:0007669"/>
    <property type="project" value="TreeGrafter"/>
</dbReference>
<dbReference type="InterPro" id="IPR008993">
    <property type="entry name" value="TIMP-like_OB-fold"/>
</dbReference>
<dbReference type="Pfam" id="PF00965">
    <property type="entry name" value="TIMP"/>
    <property type="match status" value="1"/>
</dbReference>
<protein>
    <recommendedName>
        <fullName evidence="6">Tissue inhibitor of metalloproteinase</fullName>
    </recommendedName>
</protein>
<keyword evidence="3" id="KW-1133">Transmembrane helix</keyword>
<dbReference type="GO" id="GO:0051045">
    <property type="term" value="P:negative regulation of membrane protein ectodomain proteolysis"/>
    <property type="evidence" value="ECO:0007669"/>
    <property type="project" value="TreeGrafter"/>
</dbReference>
<proteinExistence type="predicted"/>
<accession>A0A919YNU6</accession>
<name>A0A919YNU6_9BACL</name>
<dbReference type="AlphaFoldDB" id="A0A919YNU6"/>
<reference evidence="4" key="1">
    <citation type="submission" date="2021-03" db="EMBL/GenBank/DDBJ databases">
        <title>Antimicrobial resistance genes in bacteria isolated from Japanese honey, and their potential for conferring macrolide and lincosamide resistance in the American foulbrood pathogen Paenibacillus larvae.</title>
        <authorList>
            <person name="Okamoto M."/>
            <person name="Kumagai M."/>
            <person name="Kanamori H."/>
            <person name="Takamatsu D."/>
        </authorList>
    </citation>
    <scope>NUCLEOTIDE SEQUENCE</scope>
    <source>
        <strain evidence="4">J40TS1</strain>
    </source>
</reference>
<keyword evidence="2" id="KW-0964">Secreted</keyword>
<evidence type="ECO:0000256" key="1">
    <source>
        <dbReference type="ARBA" id="ARBA00004613"/>
    </source>
</evidence>
<keyword evidence="3" id="KW-0812">Transmembrane</keyword>
<evidence type="ECO:0000313" key="5">
    <source>
        <dbReference type="Proteomes" id="UP000683139"/>
    </source>
</evidence>
<dbReference type="GO" id="GO:0031012">
    <property type="term" value="C:extracellular matrix"/>
    <property type="evidence" value="ECO:0007669"/>
    <property type="project" value="TreeGrafter"/>
</dbReference>